<dbReference type="Gene3D" id="1.10.10.10">
    <property type="entry name" value="Winged helix-like DNA-binding domain superfamily/Winged helix DNA-binding domain"/>
    <property type="match status" value="1"/>
</dbReference>
<dbReference type="Gene3D" id="1.10.8.430">
    <property type="entry name" value="Helical domain of apoptotic protease-activating factors"/>
    <property type="match status" value="1"/>
</dbReference>
<dbReference type="PANTHER" id="PTHR36766">
    <property type="entry name" value="PLANT BROAD-SPECTRUM MILDEW RESISTANCE PROTEIN RPW8"/>
    <property type="match status" value="1"/>
</dbReference>
<reference evidence="6 7" key="1">
    <citation type="journal article" date="2018" name="Nat. Genet.">
        <title>The Rosa genome provides new insights in the design of modern roses.</title>
        <authorList>
            <person name="Bendahmane M."/>
        </authorList>
    </citation>
    <scope>NUCLEOTIDE SEQUENCE [LARGE SCALE GENOMIC DNA]</scope>
    <source>
        <strain evidence="7">cv. Old Blush</strain>
    </source>
</reference>
<keyword evidence="7" id="KW-1185">Reference proteome</keyword>
<dbReference type="Gene3D" id="3.40.50.300">
    <property type="entry name" value="P-loop containing nucleotide triphosphate hydrolases"/>
    <property type="match status" value="1"/>
</dbReference>
<dbReference type="InterPro" id="IPR027417">
    <property type="entry name" value="P-loop_NTPase"/>
</dbReference>
<dbReference type="GO" id="GO:0043531">
    <property type="term" value="F:ADP binding"/>
    <property type="evidence" value="ECO:0007669"/>
    <property type="project" value="InterPro"/>
</dbReference>
<name>A0A2P6PUP2_ROSCH</name>
<dbReference type="Gene3D" id="3.80.10.10">
    <property type="entry name" value="Ribonuclease Inhibitor"/>
    <property type="match status" value="1"/>
</dbReference>
<protein>
    <submittedName>
        <fullName evidence="6">Putative powdery mildew resistance protein, RPW8</fullName>
    </submittedName>
</protein>
<keyword evidence="2" id="KW-0677">Repeat</keyword>
<dbReference type="PROSITE" id="PS51153">
    <property type="entry name" value="RPW8"/>
    <property type="match status" value="1"/>
</dbReference>
<evidence type="ECO:0000256" key="2">
    <source>
        <dbReference type="ARBA" id="ARBA00022737"/>
    </source>
</evidence>
<dbReference type="InterPro" id="IPR002182">
    <property type="entry name" value="NB-ARC"/>
</dbReference>
<dbReference type="Pfam" id="PF05659">
    <property type="entry name" value="RPW8"/>
    <property type="match status" value="1"/>
</dbReference>
<dbReference type="InterPro" id="IPR042197">
    <property type="entry name" value="Apaf_helical"/>
</dbReference>
<dbReference type="InterPro" id="IPR008808">
    <property type="entry name" value="Powdery_mildew-R_dom"/>
</dbReference>
<dbReference type="OrthoDB" id="1394818at2759"/>
<sequence>MAGIGELAAGGAVGLAFSLLYEGVSTLVIKSKEFKPLLEELIVTLDYLKPLIKQIGAGNRELDHPNEKVYFENQMEKGKRLIDKLSTVGSWNLLKPYYSNKLVEFDRSLSKMLLNLIPQGVRDGQDILVMVRSIEHKLTQMELHGQAQNQNALGGGETRATAPYPPSSPIGLDKPLRELKFKLLNDDRVSMLSVTAPGGSGKTTLAQMFCHDQKVKDKFSNRIFFATVSNKPNLDWLQTSLQQFLKEVEENDALLVLDDVWPDSSGALLEELYQLSEGSSCKTLVTSRSFPKYGSHYTLDPLTNDEAMTLLKNSTSLDHSSGTLDELLKQIVKYCKRSPLAITVVGKSLVKGSIEIWKEKVKEWSKSPSILDEYDILRLRLQTSLDVLCENEPLLKECFIDLASFPEDGRIPAGVLIDMWSELHGLHEDAMSIAKLQHLNNHNLAKIVVISKENGYVDRCYSEQFVTQHDMLRELALHQIRQDPGGESKRLIIDICGGVLPKRWTQKKDKLKETRLLSISTDGEFSSKWDHMHLPKAEVLILNFQTKNYTLPKFNSKMSKALKVLIVRNNGLSPAELTNLDILSSLPNLKRVRLERISISSRSLTKNKKLKSLEKLSLFMCNIGRPSSNMSIRFFEALPNLVEINIYYCNDLEELPADLCGLKYLKRLVITNCHNLSALPGEIGKLSKLEVLRLRSCTMLETLQDSITNFKNLTFLDISDCFSIKELPEDIGQLSKLKTINMRQCTRLQGLPTSIWDLENILEEVICDEETEELWEPFKMIKDLRITMVKEEFNLRWLHGD</sequence>
<comment type="similarity">
    <text evidence="1">Belongs to the disease resistance NB-LRR family.</text>
</comment>
<dbReference type="PANTHER" id="PTHR36766:SF3">
    <property type="entry name" value="RPW8 DOMAIN-CONTAINING PROTEIN"/>
    <property type="match status" value="1"/>
</dbReference>
<dbReference type="InterPro" id="IPR032675">
    <property type="entry name" value="LRR_dom_sf"/>
</dbReference>
<feature type="domain" description="RPW8" evidence="5">
    <location>
        <begin position="2"/>
        <end position="151"/>
    </location>
</feature>
<evidence type="ECO:0000256" key="3">
    <source>
        <dbReference type="ARBA" id="ARBA00022821"/>
    </source>
</evidence>
<feature type="region of interest" description="Disordered" evidence="4">
    <location>
        <begin position="149"/>
        <end position="169"/>
    </location>
</feature>
<gene>
    <name evidence="6" type="ORF">RchiOBHm_Chr6g0285471</name>
</gene>
<evidence type="ECO:0000256" key="1">
    <source>
        <dbReference type="ARBA" id="ARBA00008894"/>
    </source>
</evidence>
<dbReference type="SUPFAM" id="SSF52540">
    <property type="entry name" value="P-loop containing nucleoside triphosphate hydrolases"/>
    <property type="match status" value="1"/>
</dbReference>
<dbReference type="SUPFAM" id="SSF52058">
    <property type="entry name" value="L domain-like"/>
    <property type="match status" value="1"/>
</dbReference>
<dbReference type="Gramene" id="PRQ25606">
    <property type="protein sequence ID" value="PRQ25606"/>
    <property type="gene ID" value="RchiOBHm_Chr6g0285471"/>
</dbReference>
<organism evidence="6 7">
    <name type="scientific">Rosa chinensis</name>
    <name type="common">China rose</name>
    <dbReference type="NCBI Taxonomy" id="74649"/>
    <lineage>
        <taxon>Eukaryota</taxon>
        <taxon>Viridiplantae</taxon>
        <taxon>Streptophyta</taxon>
        <taxon>Embryophyta</taxon>
        <taxon>Tracheophyta</taxon>
        <taxon>Spermatophyta</taxon>
        <taxon>Magnoliopsida</taxon>
        <taxon>eudicotyledons</taxon>
        <taxon>Gunneridae</taxon>
        <taxon>Pentapetalae</taxon>
        <taxon>rosids</taxon>
        <taxon>fabids</taxon>
        <taxon>Rosales</taxon>
        <taxon>Rosaceae</taxon>
        <taxon>Rosoideae</taxon>
        <taxon>Rosoideae incertae sedis</taxon>
        <taxon>Rosa</taxon>
    </lineage>
</organism>
<evidence type="ECO:0000256" key="4">
    <source>
        <dbReference type="SAM" id="MobiDB-lite"/>
    </source>
</evidence>
<dbReference type="OMA" id="HEDAMSI"/>
<dbReference type="EMBL" id="PDCK01000044">
    <property type="protein sequence ID" value="PRQ25606.1"/>
    <property type="molecule type" value="Genomic_DNA"/>
</dbReference>
<evidence type="ECO:0000259" key="5">
    <source>
        <dbReference type="PROSITE" id="PS51153"/>
    </source>
</evidence>
<accession>A0A2P6PUP2</accession>
<dbReference type="PRINTS" id="PR00364">
    <property type="entry name" value="DISEASERSIST"/>
</dbReference>
<proteinExistence type="inferred from homology"/>
<dbReference type="AlphaFoldDB" id="A0A2P6PUP2"/>
<evidence type="ECO:0000313" key="7">
    <source>
        <dbReference type="Proteomes" id="UP000238479"/>
    </source>
</evidence>
<keyword evidence="3" id="KW-0611">Plant defense</keyword>
<dbReference type="InterPro" id="IPR036388">
    <property type="entry name" value="WH-like_DNA-bd_sf"/>
</dbReference>
<comment type="caution">
    <text evidence="6">The sequence shown here is derived from an EMBL/GenBank/DDBJ whole genome shotgun (WGS) entry which is preliminary data.</text>
</comment>
<evidence type="ECO:0000313" key="6">
    <source>
        <dbReference type="EMBL" id="PRQ25606.1"/>
    </source>
</evidence>
<dbReference type="Pfam" id="PF00931">
    <property type="entry name" value="NB-ARC"/>
    <property type="match status" value="1"/>
</dbReference>
<dbReference type="Proteomes" id="UP000238479">
    <property type="component" value="Chromosome 6"/>
</dbReference>
<dbReference type="GO" id="GO:0006952">
    <property type="term" value="P:defense response"/>
    <property type="evidence" value="ECO:0007669"/>
    <property type="project" value="UniProtKB-KW"/>
</dbReference>